<evidence type="ECO:0000256" key="1">
    <source>
        <dbReference type="ARBA" id="ARBA00004173"/>
    </source>
</evidence>
<dbReference type="PANTHER" id="PTHR13477">
    <property type="entry name" value="MITOCHONDRIAL 39S RIBOSOMAL PROTEIN L49"/>
    <property type="match status" value="1"/>
</dbReference>
<evidence type="ECO:0000256" key="2">
    <source>
        <dbReference type="ARBA" id="ARBA00005677"/>
    </source>
</evidence>
<evidence type="ECO:0000313" key="8">
    <source>
        <dbReference type="Proteomes" id="UP000510647"/>
    </source>
</evidence>
<dbReference type="GO" id="GO:0006412">
    <property type="term" value="P:translation"/>
    <property type="evidence" value="ECO:0007669"/>
    <property type="project" value="InterPro"/>
</dbReference>
<protein>
    <recommendedName>
        <fullName evidence="6">Large ribosomal subunit protein mL49</fullName>
    </recommendedName>
</protein>
<dbReference type="OrthoDB" id="19439at2759"/>
<reference evidence="7 8" key="1">
    <citation type="submission" date="2020-06" db="EMBL/GenBank/DDBJ databases">
        <title>The yeast mating-type switching endonuclease HO is a domesticated member of an unorthodox homing genetic element family.</title>
        <authorList>
            <person name="Coughlan A.Y."/>
            <person name="Lombardi L."/>
            <person name="Braun-Galleani S."/>
            <person name="Martos A.R."/>
            <person name="Galeote V."/>
            <person name="Bigey F."/>
            <person name="Dequin S."/>
            <person name="Byrne K.P."/>
            <person name="Wolfe K.H."/>
        </authorList>
    </citation>
    <scope>NUCLEOTIDE SEQUENCE [LARGE SCALE GENOMIC DNA]</scope>
    <source>
        <strain evidence="7 8">CBS2947</strain>
    </source>
</reference>
<evidence type="ECO:0000256" key="3">
    <source>
        <dbReference type="ARBA" id="ARBA00022980"/>
    </source>
</evidence>
<dbReference type="GO" id="GO:0005762">
    <property type="term" value="C:mitochondrial large ribosomal subunit"/>
    <property type="evidence" value="ECO:0007669"/>
    <property type="project" value="TreeGrafter"/>
</dbReference>
<accession>A0A7H9HVA6</accession>
<keyword evidence="8" id="KW-1185">Reference proteome</keyword>
<sequence length="140" mass="15687">MIRICGRRCPAFSRSILKNFGRFQSTVGETAESTFSVFPRIQEVKPEEILGSESFGKGKYFVSRSATGNLPVYTDYKAGGNKVVTEIRKISGDIIQLRNDLQAELPQIPQEAWKVVMQSKKIVIKGDAACKVKEVLQKKF</sequence>
<keyword evidence="5" id="KW-0687">Ribonucleoprotein</keyword>
<dbReference type="InterPro" id="IPR007740">
    <property type="entry name" value="Ribosomal_mL49"/>
</dbReference>
<keyword evidence="3" id="KW-0689">Ribosomal protein</keyword>
<dbReference type="AlphaFoldDB" id="A0A7H9HVA6"/>
<dbReference type="GO" id="GO:0003735">
    <property type="term" value="F:structural constituent of ribosome"/>
    <property type="evidence" value="ECO:0007669"/>
    <property type="project" value="InterPro"/>
</dbReference>
<gene>
    <name evidence="7" type="ORF">HG537_0F00620</name>
</gene>
<evidence type="ECO:0000256" key="4">
    <source>
        <dbReference type="ARBA" id="ARBA00023128"/>
    </source>
</evidence>
<evidence type="ECO:0000313" key="7">
    <source>
        <dbReference type="EMBL" id="QLQ81301.1"/>
    </source>
</evidence>
<dbReference type="Proteomes" id="UP000510647">
    <property type="component" value="Chromosome 6"/>
</dbReference>
<organism evidence="7 8">
    <name type="scientific">Torulaspora globosa</name>
    <dbReference type="NCBI Taxonomy" id="48254"/>
    <lineage>
        <taxon>Eukaryota</taxon>
        <taxon>Fungi</taxon>
        <taxon>Dikarya</taxon>
        <taxon>Ascomycota</taxon>
        <taxon>Saccharomycotina</taxon>
        <taxon>Saccharomycetes</taxon>
        <taxon>Saccharomycetales</taxon>
        <taxon>Saccharomycetaceae</taxon>
        <taxon>Torulaspora</taxon>
    </lineage>
</organism>
<dbReference type="Pfam" id="PF05046">
    <property type="entry name" value="Img2"/>
    <property type="match status" value="1"/>
</dbReference>
<comment type="similarity">
    <text evidence="2">Belongs to the mitochondrion-specific ribosomal protein mL49 family.</text>
</comment>
<proteinExistence type="inferred from homology"/>
<dbReference type="EMBL" id="CP059272">
    <property type="protein sequence ID" value="QLQ81301.1"/>
    <property type="molecule type" value="Genomic_DNA"/>
</dbReference>
<name>A0A7H9HVA6_9SACH</name>
<evidence type="ECO:0000256" key="5">
    <source>
        <dbReference type="ARBA" id="ARBA00023274"/>
    </source>
</evidence>
<dbReference type="PANTHER" id="PTHR13477:SF0">
    <property type="entry name" value="LARGE RIBOSOMAL SUBUNIT PROTEIN ML49"/>
    <property type="match status" value="1"/>
</dbReference>
<dbReference type="Gene3D" id="3.30.780.10">
    <property type="entry name" value="SUI1-like domain"/>
    <property type="match status" value="1"/>
</dbReference>
<comment type="subcellular location">
    <subcellularLocation>
        <location evidence="1">Mitochondrion</location>
    </subcellularLocation>
</comment>
<keyword evidence="4" id="KW-0496">Mitochondrion</keyword>
<evidence type="ECO:0000256" key="6">
    <source>
        <dbReference type="ARBA" id="ARBA00035191"/>
    </source>
</evidence>